<keyword evidence="8" id="KW-1185">Reference proteome</keyword>
<dbReference type="Gene3D" id="6.10.340.10">
    <property type="match status" value="1"/>
</dbReference>
<dbReference type="SMART" id="SM00304">
    <property type="entry name" value="HAMP"/>
    <property type="match status" value="1"/>
</dbReference>
<keyword evidence="4" id="KW-0472">Membrane</keyword>
<dbReference type="Pfam" id="PF00672">
    <property type="entry name" value="HAMP"/>
    <property type="match status" value="1"/>
</dbReference>
<feature type="transmembrane region" description="Helical" evidence="4">
    <location>
        <begin position="20"/>
        <end position="44"/>
    </location>
</feature>
<feature type="domain" description="HAMP" evidence="6">
    <location>
        <begin position="87"/>
        <end position="139"/>
    </location>
</feature>
<dbReference type="GO" id="GO:0007165">
    <property type="term" value="P:signal transduction"/>
    <property type="evidence" value="ECO:0007669"/>
    <property type="project" value="UniProtKB-KW"/>
</dbReference>
<evidence type="ECO:0000259" key="5">
    <source>
        <dbReference type="PROSITE" id="PS50111"/>
    </source>
</evidence>
<gene>
    <name evidence="7" type="ORF">I5677_16845</name>
</gene>
<evidence type="ECO:0000256" key="2">
    <source>
        <dbReference type="ARBA" id="ARBA00029447"/>
    </source>
</evidence>
<evidence type="ECO:0000256" key="3">
    <source>
        <dbReference type="PROSITE-ProRule" id="PRU00284"/>
    </source>
</evidence>
<dbReference type="CDD" id="cd06225">
    <property type="entry name" value="HAMP"/>
    <property type="match status" value="1"/>
</dbReference>
<accession>A0A8J7HDW0</accession>
<keyword evidence="1 3" id="KW-0807">Transducer</keyword>
<dbReference type="Proteomes" id="UP000623269">
    <property type="component" value="Unassembled WGS sequence"/>
</dbReference>
<dbReference type="RefSeq" id="WP_197662815.1">
    <property type="nucleotide sequence ID" value="NZ_JAEAGR010000028.1"/>
</dbReference>
<organism evidence="7 8">
    <name type="scientific">Mobilitalea sibirica</name>
    <dbReference type="NCBI Taxonomy" id="1462919"/>
    <lineage>
        <taxon>Bacteria</taxon>
        <taxon>Bacillati</taxon>
        <taxon>Bacillota</taxon>
        <taxon>Clostridia</taxon>
        <taxon>Lachnospirales</taxon>
        <taxon>Lachnospiraceae</taxon>
        <taxon>Mobilitalea</taxon>
    </lineage>
</organism>
<comment type="caution">
    <text evidence="7">The sequence shown here is derived from an EMBL/GenBank/DDBJ whole genome shotgun (WGS) entry which is preliminary data.</text>
</comment>
<dbReference type="InterPro" id="IPR003660">
    <property type="entry name" value="HAMP_dom"/>
</dbReference>
<dbReference type="PROSITE" id="PS50111">
    <property type="entry name" value="CHEMOTAXIS_TRANSDUC_2"/>
    <property type="match status" value="1"/>
</dbReference>
<evidence type="ECO:0000259" key="6">
    <source>
        <dbReference type="PROSITE" id="PS50885"/>
    </source>
</evidence>
<evidence type="ECO:0000313" key="8">
    <source>
        <dbReference type="Proteomes" id="UP000623269"/>
    </source>
</evidence>
<dbReference type="PANTHER" id="PTHR32089">
    <property type="entry name" value="METHYL-ACCEPTING CHEMOTAXIS PROTEIN MCPB"/>
    <property type="match status" value="1"/>
</dbReference>
<dbReference type="EMBL" id="JAEAGR010000028">
    <property type="protein sequence ID" value="MBH1942562.1"/>
    <property type="molecule type" value="Genomic_DNA"/>
</dbReference>
<dbReference type="PANTHER" id="PTHR32089:SF112">
    <property type="entry name" value="LYSOZYME-LIKE PROTEIN-RELATED"/>
    <property type="match status" value="1"/>
</dbReference>
<feature type="domain" description="Methyl-accepting transducer" evidence="5">
    <location>
        <begin position="158"/>
        <end position="415"/>
    </location>
</feature>
<dbReference type="PRINTS" id="PR00260">
    <property type="entry name" value="CHEMTRNSDUCR"/>
</dbReference>
<reference evidence="7" key="1">
    <citation type="submission" date="2020-12" db="EMBL/GenBank/DDBJ databases">
        <title>M. sibirica DSM 26468T genome.</title>
        <authorList>
            <person name="Thieme N."/>
            <person name="Rettenmaier R."/>
            <person name="Zverlov V."/>
            <person name="Liebl W."/>
        </authorList>
    </citation>
    <scope>NUCLEOTIDE SEQUENCE</scope>
    <source>
        <strain evidence="7">DSM 26468</strain>
    </source>
</reference>
<evidence type="ECO:0000256" key="1">
    <source>
        <dbReference type="ARBA" id="ARBA00023224"/>
    </source>
</evidence>
<proteinExistence type="inferred from homology"/>
<name>A0A8J7HDW0_9FIRM</name>
<dbReference type="GO" id="GO:0004888">
    <property type="term" value="F:transmembrane signaling receptor activity"/>
    <property type="evidence" value="ECO:0007669"/>
    <property type="project" value="InterPro"/>
</dbReference>
<comment type="similarity">
    <text evidence="2">Belongs to the methyl-accepting chemotaxis (MCP) protein family.</text>
</comment>
<dbReference type="InterPro" id="IPR004090">
    <property type="entry name" value="Chemotax_Me-accpt_rcpt"/>
</dbReference>
<keyword evidence="4" id="KW-0812">Transmembrane</keyword>
<sequence length="444" mass="48709">MDNKAQQKNNILTRSMNDLLTFNFLHSITFKMIIVITVTFMFSAPVAQTINNYVQRTGLVSGNIGAYINTFINMLVINLIIVFFMYRLIIKPLKKHIKVLREIGEGNLSENVSVNGKDEFSKLAKATNLTINHLNELIGEVQKSAHNTDTTTSKLEDNLKDIKLSTYQIGVASEEISKRAEMQANIIEDGSKKAEQLSDVIEKNKHNMTSLNEISLEINHLVSEGLDEIEKLAKTNNESILSIRDISLNIDQMNDSASKIGEASNIITSISKTTNLLALNASMEAARAGEAGRGFAVVAENVKKLAEQSAASTQRIDEIVNEIQYASKNAVNAMERVTSISDVQSSAVKISKGKYETISTAIKKTEDIVGNLNISSDSMACMKDDIIQILNSFTAIAQENTASTQEVAASIGEQTSAIEKITDMGEKLSLSTEELSSKVKEFDV</sequence>
<dbReference type="SMART" id="SM00283">
    <property type="entry name" value="MA"/>
    <property type="match status" value="1"/>
</dbReference>
<evidence type="ECO:0000313" key="7">
    <source>
        <dbReference type="EMBL" id="MBH1942562.1"/>
    </source>
</evidence>
<keyword evidence="4" id="KW-1133">Transmembrane helix</keyword>
<dbReference type="GO" id="GO:0016020">
    <property type="term" value="C:membrane"/>
    <property type="evidence" value="ECO:0007669"/>
    <property type="project" value="InterPro"/>
</dbReference>
<dbReference type="Pfam" id="PF00015">
    <property type="entry name" value="MCPsignal"/>
    <property type="match status" value="1"/>
</dbReference>
<dbReference type="SUPFAM" id="SSF58104">
    <property type="entry name" value="Methyl-accepting chemotaxis protein (MCP) signaling domain"/>
    <property type="match status" value="1"/>
</dbReference>
<dbReference type="Gene3D" id="1.10.287.950">
    <property type="entry name" value="Methyl-accepting chemotaxis protein"/>
    <property type="match status" value="1"/>
</dbReference>
<evidence type="ECO:0000256" key="4">
    <source>
        <dbReference type="SAM" id="Phobius"/>
    </source>
</evidence>
<dbReference type="GO" id="GO:0006935">
    <property type="term" value="P:chemotaxis"/>
    <property type="evidence" value="ECO:0007669"/>
    <property type="project" value="InterPro"/>
</dbReference>
<protein>
    <submittedName>
        <fullName evidence="7">HAMP domain-containing protein</fullName>
    </submittedName>
</protein>
<feature type="transmembrane region" description="Helical" evidence="4">
    <location>
        <begin position="64"/>
        <end position="86"/>
    </location>
</feature>
<dbReference type="PROSITE" id="PS50885">
    <property type="entry name" value="HAMP"/>
    <property type="match status" value="1"/>
</dbReference>
<dbReference type="AlphaFoldDB" id="A0A8J7HDW0"/>
<dbReference type="InterPro" id="IPR004089">
    <property type="entry name" value="MCPsignal_dom"/>
</dbReference>